<keyword evidence="2 6" id="KW-0698">rRNA processing</keyword>
<dbReference type="RefSeq" id="WP_345197124.1">
    <property type="nucleotide sequence ID" value="NZ_BAABFL010000424.1"/>
</dbReference>
<sequence>MHGIEGLLAVGVDAMGLEASDQQLGQLAAYVELMAKWNQVYNLTAIRDKNAMVSRHILDSLTLVPHVSGENLLDVGSGPGLPGIPLAIMFPERQFSVLDCNGKKTRFMTQAKTALGLNNVTVENRRVEEWQVETGFDEITSRAFSSLEDMVTGTSHLLAEGGRWLAMKGIHPDEELAQLQAVRPDVQLVKSIQLSVPGCDGERHLVIIEVSGN</sequence>
<comment type="function">
    <text evidence="6">Specifically methylates the N7 position of guanine in position 527 of 16S rRNA.</text>
</comment>
<dbReference type="PANTHER" id="PTHR31760">
    <property type="entry name" value="S-ADENOSYL-L-METHIONINE-DEPENDENT METHYLTRANSFERASES SUPERFAMILY PROTEIN"/>
    <property type="match status" value="1"/>
</dbReference>
<evidence type="ECO:0000256" key="1">
    <source>
        <dbReference type="ARBA" id="ARBA00022490"/>
    </source>
</evidence>
<name>A0ABP8V4Z7_9GAMM</name>
<comment type="similarity">
    <text evidence="6">Belongs to the methyltransferase superfamily. RNA methyltransferase RsmG family.</text>
</comment>
<dbReference type="InterPro" id="IPR003682">
    <property type="entry name" value="rRNA_ssu_MeTfrase_G"/>
</dbReference>
<dbReference type="EC" id="2.1.1.170" evidence="6"/>
<gene>
    <name evidence="6 7" type="primary">rsmG</name>
    <name evidence="7" type="ORF">GCM10023116_31490</name>
</gene>
<dbReference type="EMBL" id="BAABFL010000424">
    <property type="protein sequence ID" value="GAA4650866.1"/>
    <property type="molecule type" value="Genomic_DNA"/>
</dbReference>
<comment type="catalytic activity">
    <reaction evidence="6">
        <text>guanosine(527) in 16S rRNA + S-adenosyl-L-methionine = N(7)-methylguanosine(527) in 16S rRNA + S-adenosyl-L-homocysteine</text>
        <dbReference type="Rhea" id="RHEA:42732"/>
        <dbReference type="Rhea" id="RHEA-COMP:10209"/>
        <dbReference type="Rhea" id="RHEA-COMP:10210"/>
        <dbReference type="ChEBI" id="CHEBI:57856"/>
        <dbReference type="ChEBI" id="CHEBI:59789"/>
        <dbReference type="ChEBI" id="CHEBI:74269"/>
        <dbReference type="ChEBI" id="CHEBI:74480"/>
        <dbReference type="EC" id="2.1.1.170"/>
    </reaction>
</comment>
<keyword evidence="8" id="KW-1185">Reference proteome</keyword>
<organism evidence="7 8">
    <name type="scientific">Kistimonas scapharcae</name>
    <dbReference type="NCBI Taxonomy" id="1036133"/>
    <lineage>
        <taxon>Bacteria</taxon>
        <taxon>Pseudomonadati</taxon>
        <taxon>Pseudomonadota</taxon>
        <taxon>Gammaproteobacteria</taxon>
        <taxon>Oceanospirillales</taxon>
        <taxon>Endozoicomonadaceae</taxon>
        <taxon>Kistimonas</taxon>
    </lineage>
</organism>
<dbReference type="SUPFAM" id="SSF53335">
    <property type="entry name" value="S-adenosyl-L-methionine-dependent methyltransferases"/>
    <property type="match status" value="1"/>
</dbReference>
<evidence type="ECO:0000313" key="8">
    <source>
        <dbReference type="Proteomes" id="UP001500604"/>
    </source>
</evidence>
<comment type="subcellular location">
    <subcellularLocation>
        <location evidence="6">Cytoplasm</location>
    </subcellularLocation>
</comment>
<evidence type="ECO:0000313" key="7">
    <source>
        <dbReference type="EMBL" id="GAA4650866.1"/>
    </source>
</evidence>
<proteinExistence type="inferred from homology"/>
<protein>
    <recommendedName>
        <fullName evidence="6">Ribosomal RNA small subunit methyltransferase G</fullName>
        <ecNumber evidence="6">2.1.1.170</ecNumber>
    </recommendedName>
    <alternativeName>
        <fullName evidence="6">16S rRNA 7-methylguanosine methyltransferase</fullName>
        <shortName evidence="6">16S rRNA m7G methyltransferase</shortName>
    </alternativeName>
</protein>
<dbReference type="NCBIfam" id="TIGR00138">
    <property type="entry name" value="rsmG_gidB"/>
    <property type="match status" value="1"/>
</dbReference>
<keyword evidence="1 6" id="KW-0963">Cytoplasm</keyword>
<feature type="binding site" evidence="6">
    <location>
        <position position="142"/>
    </location>
    <ligand>
        <name>S-adenosyl-L-methionine</name>
        <dbReference type="ChEBI" id="CHEBI:59789"/>
    </ligand>
</feature>
<evidence type="ECO:0000256" key="3">
    <source>
        <dbReference type="ARBA" id="ARBA00022603"/>
    </source>
</evidence>
<keyword evidence="3 6" id="KW-0489">Methyltransferase</keyword>
<dbReference type="HAMAP" id="MF_00074">
    <property type="entry name" value="16SrRNA_methyltr_G"/>
    <property type="match status" value="1"/>
</dbReference>
<evidence type="ECO:0000256" key="6">
    <source>
        <dbReference type="HAMAP-Rule" id="MF_00074"/>
    </source>
</evidence>
<comment type="caution">
    <text evidence="7">The sequence shown here is derived from an EMBL/GenBank/DDBJ whole genome shotgun (WGS) entry which is preliminary data.</text>
</comment>
<feature type="binding site" evidence="6">
    <location>
        <position position="81"/>
    </location>
    <ligand>
        <name>S-adenosyl-L-methionine</name>
        <dbReference type="ChEBI" id="CHEBI:59789"/>
    </ligand>
</feature>
<evidence type="ECO:0000256" key="2">
    <source>
        <dbReference type="ARBA" id="ARBA00022552"/>
    </source>
</evidence>
<dbReference type="PIRSF" id="PIRSF003078">
    <property type="entry name" value="GidB"/>
    <property type="match status" value="1"/>
</dbReference>
<evidence type="ECO:0000256" key="4">
    <source>
        <dbReference type="ARBA" id="ARBA00022679"/>
    </source>
</evidence>
<accession>A0ABP8V4Z7</accession>
<dbReference type="Gene3D" id="3.40.50.150">
    <property type="entry name" value="Vaccinia Virus protein VP39"/>
    <property type="match status" value="1"/>
</dbReference>
<dbReference type="Proteomes" id="UP001500604">
    <property type="component" value="Unassembled WGS sequence"/>
</dbReference>
<feature type="binding site" evidence="6">
    <location>
        <position position="76"/>
    </location>
    <ligand>
        <name>S-adenosyl-L-methionine</name>
        <dbReference type="ChEBI" id="CHEBI:59789"/>
    </ligand>
</feature>
<dbReference type="Pfam" id="PF02527">
    <property type="entry name" value="GidB"/>
    <property type="match status" value="1"/>
</dbReference>
<evidence type="ECO:0000256" key="5">
    <source>
        <dbReference type="ARBA" id="ARBA00022691"/>
    </source>
</evidence>
<feature type="binding site" evidence="6">
    <location>
        <begin position="127"/>
        <end position="128"/>
    </location>
    <ligand>
        <name>S-adenosyl-L-methionine</name>
        <dbReference type="ChEBI" id="CHEBI:59789"/>
    </ligand>
</feature>
<reference evidence="8" key="1">
    <citation type="journal article" date="2019" name="Int. J. Syst. Evol. Microbiol.">
        <title>The Global Catalogue of Microorganisms (GCM) 10K type strain sequencing project: providing services to taxonomists for standard genome sequencing and annotation.</title>
        <authorList>
            <consortium name="The Broad Institute Genomics Platform"/>
            <consortium name="The Broad Institute Genome Sequencing Center for Infectious Disease"/>
            <person name="Wu L."/>
            <person name="Ma J."/>
        </authorList>
    </citation>
    <scope>NUCLEOTIDE SEQUENCE [LARGE SCALE GENOMIC DNA]</scope>
    <source>
        <strain evidence="8">JCM 17805</strain>
    </source>
</reference>
<comment type="caution">
    <text evidence="6">Lacks conserved residue(s) required for the propagation of feature annotation.</text>
</comment>
<dbReference type="CDD" id="cd02440">
    <property type="entry name" value="AdoMet_MTases"/>
    <property type="match status" value="1"/>
</dbReference>
<dbReference type="InterPro" id="IPR029063">
    <property type="entry name" value="SAM-dependent_MTases_sf"/>
</dbReference>
<keyword evidence="5 6" id="KW-0949">S-adenosyl-L-methionine</keyword>
<keyword evidence="4 6" id="KW-0808">Transferase</keyword>
<dbReference type="PANTHER" id="PTHR31760:SF0">
    <property type="entry name" value="S-ADENOSYL-L-METHIONINE-DEPENDENT METHYLTRANSFERASES SUPERFAMILY PROTEIN"/>
    <property type="match status" value="1"/>
</dbReference>